<keyword evidence="1" id="KW-0812">Transmembrane</keyword>
<evidence type="ECO:0000313" key="2">
    <source>
        <dbReference type="EMBL" id="MAA13076.1"/>
    </source>
</evidence>
<sequence length="116" mass="12905">MLLTFQVDTRIDTHIEFIETRASSSECRAASFVFLRFSLSFLLSLFIVNKAHFTRNSVRASTFSINPDFRGTGASPSNLPAKCKSADCFACREAAVFKAHLRVASEAARRRLGRAL</sequence>
<accession>A0A224Y686</accession>
<reference evidence="2" key="1">
    <citation type="journal article" date="2017" name="Parasit. Vectors">
        <title>Sialotranscriptomics of Rhipicephalus zambeziensis reveals intricate expression profiles of secretory proteins and suggests tight temporal transcriptional regulation during blood-feeding.</title>
        <authorList>
            <person name="de Castro M.H."/>
            <person name="de Klerk D."/>
            <person name="Pienaar R."/>
            <person name="Rees D.J.G."/>
            <person name="Mans B.J."/>
        </authorList>
    </citation>
    <scope>NUCLEOTIDE SEQUENCE</scope>
    <source>
        <tissue evidence="2">Salivary glands</tissue>
    </source>
</reference>
<proteinExistence type="predicted"/>
<organism evidence="2">
    <name type="scientific">Rhipicephalus zambeziensis</name>
    <dbReference type="NCBI Taxonomy" id="60191"/>
    <lineage>
        <taxon>Eukaryota</taxon>
        <taxon>Metazoa</taxon>
        <taxon>Ecdysozoa</taxon>
        <taxon>Arthropoda</taxon>
        <taxon>Chelicerata</taxon>
        <taxon>Arachnida</taxon>
        <taxon>Acari</taxon>
        <taxon>Parasitiformes</taxon>
        <taxon>Ixodida</taxon>
        <taxon>Ixodoidea</taxon>
        <taxon>Ixodidae</taxon>
        <taxon>Rhipicephalinae</taxon>
        <taxon>Rhipicephalus</taxon>
        <taxon>Rhipicephalus</taxon>
    </lineage>
</organism>
<protein>
    <submittedName>
        <fullName evidence="2">Uncharacterized protein</fullName>
    </submittedName>
</protein>
<feature type="transmembrane region" description="Helical" evidence="1">
    <location>
        <begin position="29"/>
        <end position="49"/>
    </location>
</feature>
<name>A0A224Y686_9ACAR</name>
<keyword evidence="1" id="KW-0472">Membrane</keyword>
<keyword evidence="1" id="KW-1133">Transmembrane helix</keyword>
<evidence type="ECO:0000256" key="1">
    <source>
        <dbReference type="SAM" id="Phobius"/>
    </source>
</evidence>
<dbReference type="EMBL" id="GFPF01001930">
    <property type="protein sequence ID" value="MAA13076.1"/>
    <property type="molecule type" value="Transcribed_RNA"/>
</dbReference>
<dbReference type="AlphaFoldDB" id="A0A224Y686"/>